<feature type="region of interest" description="Disordered" evidence="1">
    <location>
        <begin position="1"/>
        <end position="23"/>
    </location>
</feature>
<evidence type="ECO:0000313" key="3">
    <source>
        <dbReference type="Proteomes" id="UP000223913"/>
    </source>
</evidence>
<organism evidence="2 3">
    <name type="scientific">Flavilitoribacter nigricans (strain ATCC 23147 / DSM 23189 / NBRC 102662 / NCIMB 1420 / SS-2)</name>
    <name type="common">Lewinella nigricans</name>
    <dbReference type="NCBI Taxonomy" id="1122177"/>
    <lineage>
        <taxon>Bacteria</taxon>
        <taxon>Pseudomonadati</taxon>
        <taxon>Bacteroidota</taxon>
        <taxon>Saprospiria</taxon>
        <taxon>Saprospirales</taxon>
        <taxon>Lewinellaceae</taxon>
        <taxon>Flavilitoribacter</taxon>
    </lineage>
</organism>
<keyword evidence="3" id="KW-1185">Reference proteome</keyword>
<dbReference type="EMBL" id="PDUD01000048">
    <property type="protein sequence ID" value="PHN01867.1"/>
    <property type="molecule type" value="Genomic_DNA"/>
</dbReference>
<evidence type="ECO:0000313" key="2">
    <source>
        <dbReference type="EMBL" id="PHN01867.1"/>
    </source>
</evidence>
<gene>
    <name evidence="2" type="ORF">CRP01_35105</name>
</gene>
<dbReference type="AlphaFoldDB" id="A0A2D0N079"/>
<accession>A0A2D0N079</accession>
<dbReference type="Proteomes" id="UP000223913">
    <property type="component" value="Unassembled WGS sequence"/>
</dbReference>
<sequence length="72" mass="8276">MKNSRPTFSPRPRAGARKMNSNGKTHPISIQTILLLFMIFVLFRANKQPFQSGLIEHNVLGIQIAFRKIKRL</sequence>
<name>A0A2D0N079_FLAN2</name>
<comment type="caution">
    <text evidence="2">The sequence shown here is derived from an EMBL/GenBank/DDBJ whole genome shotgun (WGS) entry which is preliminary data.</text>
</comment>
<protein>
    <submittedName>
        <fullName evidence="2">Uncharacterized protein</fullName>
    </submittedName>
</protein>
<reference evidence="2 3" key="1">
    <citation type="submission" date="2017-10" db="EMBL/GenBank/DDBJ databases">
        <title>The draft genome sequence of Lewinella nigricans NBRC 102662.</title>
        <authorList>
            <person name="Wang K."/>
        </authorList>
    </citation>
    <scope>NUCLEOTIDE SEQUENCE [LARGE SCALE GENOMIC DNA]</scope>
    <source>
        <strain evidence="2 3">NBRC 102662</strain>
    </source>
</reference>
<evidence type="ECO:0000256" key="1">
    <source>
        <dbReference type="SAM" id="MobiDB-lite"/>
    </source>
</evidence>
<proteinExistence type="predicted"/>